<dbReference type="AlphaFoldDB" id="A0A1V9F2F1"/>
<dbReference type="EMBL" id="LWBP01000214">
    <property type="protein sequence ID" value="OQP52504.1"/>
    <property type="molecule type" value="Genomic_DNA"/>
</dbReference>
<sequence length="88" mass="9957">MAPGTPKALRMQEDFRKVGWRNEKAWDTDSVVGQAGPLCCTIRNFMSDKQFICGWFSRHIAEMVGFIATWPLRSTLKKDGGGFLPYSL</sequence>
<dbReference type="Proteomes" id="UP000192276">
    <property type="component" value="Unassembled WGS sequence"/>
</dbReference>
<organism evidence="1 2">
    <name type="scientific">Niastella populi</name>
    <dbReference type="NCBI Taxonomy" id="550983"/>
    <lineage>
        <taxon>Bacteria</taxon>
        <taxon>Pseudomonadati</taxon>
        <taxon>Bacteroidota</taxon>
        <taxon>Chitinophagia</taxon>
        <taxon>Chitinophagales</taxon>
        <taxon>Chitinophagaceae</taxon>
        <taxon>Niastella</taxon>
    </lineage>
</organism>
<dbReference type="RefSeq" id="WP_165760435.1">
    <property type="nucleotide sequence ID" value="NZ_LWBP01000214.1"/>
</dbReference>
<comment type="caution">
    <text evidence="1">The sequence shown here is derived from an EMBL/GenBank/DDBJ whole genome shotgun (WGS) entry which is preliminary data.</text>
</comment>
<evidence type="ECO:0000313" key="2">
    <source>
        <dbReference type="Proteomes" id="UP000192276"/>
    </source>
</evidence>
<proteinExistence type="predicted"/>
<protein>
    <submittedName>
        <fullName evidence="1">Uncharacterized protein</fullName>
    </submittedName>
</protein>
<keyword evidence="2" id="KW-1185">Reference proteome</keyword>
<gene>
    <name evidence="1" type="ORF">A4R26_28820</name>
</gene>
<name>A0A1V9F2F1_9BACT</name>
<accession>A0A1V9F2F1</accession>
<reference evidence="2" key="1">
    <citation type="submission" date="2016-04" db="EMBL/GenBank/DDBJ databases">
        <authorList>
            <person name="Chen L."/>
            <person name="Zhuang W."/>
            <person name="Wang G."/>
        </authorList>
    </citation>
    <scope>NUCLEOTIDE SEQUENCE [LARGE SCALE GENOMIC DNA]</scope>
    <source>
        <strain evidence="2">208</strain>
    </source>
</reference>
<evidence type="ECO:0000313" key="1">
    <source>
        <dbReference type="EMBL" id="OQP52504.1"/>
    </source>
</evidence>